<dbReference type="Proteomes" id="UP000699042">
    <property type="component" value="Unassembled WGS sequence"/>
</dbReference>
<reference evidence="1" key="1">
    <citation type="submission" date="2021-05" db="EMBL/GenBank/DDBJ databases">
        <title>Comparative genomics of three Colletotrichum scovillei strains and genetic complementation revealed genes involved fungal growth and virulence on chili pepper.</title>
        <authorList>
            <person name="Hsieh D.-K."/>
            <person name="Chuang S.-C."/>
            <person name="Chen C.-Y."/>
            <person name="Chao Y.-T."/>
            <person name="Lu M.-Y.J."/>
            <person name="Lee M.-H."/>
            <person name="Shih M.-C."/>
        </authorList>
    </citation>
    <scope>NUCLEOTIDE SEQUENCE</scope>
    <source>
        <strain evidence="1">Coll-153</strain>
    </source>
</reference>
<accession>A0A9P7R2Q8</accession>
<sequence>MNEPPLSLAELWLLKGIFTAPSVSEDRVPRTVLDISPLRIRKDLRQKLLR</sequence>
<dbReference type="AlphaFoldDB" id="A0A9P7R2Q8"/>
<evidence type="ECO:0000313" key="2">
    <source>
        <dbReference type="Proteomes" id="UP000699042"/>
    </source>
</evidence>
<proteinExistence type="predicted"/>
<evidence type="ECO:0000313" key="1">
    <source>
        <dbReference type="EMBL" id="KAG7048453.1"/>
    </source>
</evidence>
<comment type="caution">
    <text evidence="1">The sequence shown here is derived from an EMBL/GenBank/DDBJ whole genome shotgun (WGS) entry which is preliminary data.</text>
</comment>
<organism evidence="1 2">
    <name type="scientific">Colletotrichum scovillei</name>
    <dbReference type="NCBI Taxonomy" id="1209932"/>
    <lineage>
        <taxon>Eukaryota</taxon>
        <taxon>Fungi</taxon>
        <taxon>Dikarya</taxon>
        <taxon>Ascomycota</taxon>
        <taxon>Pezizomycotina</taxon>
        <taxon>Sordariomycetes</taxon>
        <taxon>Hypocreomycetidae</taxon>
        <taxon>Glomerellales</taxon>
        <taxon>Glomerellaceae</taxon>
        <taxon>Colletotrichum</taxon>
        <taxon>Colletotrichum acutatum species complex</taxon>
    </lineage>
</organism>
<name>A0A9P7R2Q8_9PEZI</name>
<dbReference type="EMBL" id="JAESDN010000006">
    <property type="protein sequence ID" value="KAG7048453.1"/>
    <property type="molecule type" value="Genomic_DNA"/>
</dbReference>
<protein>
    <submittedName>
        <fullName evidence="1">Major facilitator superfamily transporter</fullName>
    </submittedName>
</protein>
<gene>
    <name evidence="1" type="ORF">JMJ77_014091</name>
</gene>
<keyword evidence="2" id="KW-1185">Reference proteome</keyword>
<feature type="non-terminal residue" evidence="1">
    <location>
        <position position="1"/>
    </location>
</feature>